<keyword evidence="10" id="KW-1133">Transmembrane helix</keyword>
<dbReference type="FunFam" id="3.20.20.80:FF:000038">
    <property type="entry name" value="1,3-beta-glucanosyltransferase"/>
    <property type="match status" value="1"/>
</dbReference>
<dbReference type="GO" id="GO:0042124">
    <property type="term" value="F:1,3-beta-glucanosyltransferase activity"/>
    <property type="evidence" value="ECO:0007669"/>
    <property type="project" value="TreeGrafter"/>
</dbReference>
<protein>
    <recommendedName>
        <fullName evidence="9">1,3-beta-glucanosyltransferase</fullName>
        <ecNumber evidence="9">2.4.1.-</ecNumber>
    </recommendedName>
</protein>
<gene>
    <name evidence="12" type="ORF">BP5796_06708</name>
</gene>
<feature type="chain" id="PRO_5017495446" description="1,3-beta-glucanosyltransferase" evidence="9">
    <location>
        <begin position="24"/>
        <end position="531"/>
    </location>
</feature>
<feature type="transmembrane region" description="Helical" evidence="10">
    <location>
        <begin position="510"/>
        <end position="530"/>
    </location>
</feature>
<evidence type="ECO:0000259" key="11">
    <source>
        <dbReference type="SMART" id="SM00768"/>
    </source>
</evidence>
<evidence type="ECO:0000256" key="6">
    <source>
        <dbReference type="ARBA" id="ARBA00023157"/>
    </source>
</evidence>
<dbReference type="GO" id="GO:0098552">
    <property type="term" value="C:side of membrane"/>
    <property type="evidence" value="ECO:0007669"/>
    <property type="project" value="UniProtKB-KW"/>
</dbReference>
<dbReference type="GO" id="GO:0071970">
    <property type="term" value="P:fungal-type cell wall (1-&gt;3)-beta-D-glucan biosynthetic process"/>
    <property type="evidence" value="ECO:0007669"/>
    <property type="project" value="TreeGrafter"/>
</dbReference>
<evidence type="ECO:0000256" key="3">
    <source>
        <dbReference type="ARBA" id="ARBA00022622"/>
    </source>
</evidence>
<keyword evidence="5 9" id="KW-0472">Membrane</keyword>
<evidence type="ECO:0000313" key="12">
    <source>
        <dbReference type="EMBL" id="RDW75887.1"/>
    </source>
</evidence>
<comment type="subcellular location">
    <subcellularLocation>
        <location evidence="1 9">Cell membrane</location>
        <topology evidence="1 9">Lipid-anchor</topology>
        <topology evidence="1 9">GPI-anchor</topology>
    </subcellularLocation>
</comment>
<dbReference type="Gene3D" id="1.20.58.1040">
    <property type="match status" value="1"/>
</dbReference>
<evidence type="ECO:0000256" key="10">
    <source>
        <dbReference type="SAM" id="Phobius"/>
    </source>
</evidence>
<dbReference type="Pfam" id="PF03198">
    <property type="entry name" value="Glyco_hydro_72"/>
    <property type="match status" value="1"/>
</dbReference>
<sequence>MMLQNPRSIVSSLSLFVLGASAALQTVTIKGSKFFYSNGTQFFIKGVAYQQDGSATSQGYIDPLADVTSCTRDIPLLQKAGANLIRTYAIDPTADHSTCMGLLDAAGIYVISDLSEPNLSISRTSPAWNTQLYTRYTAVVDALAPYNNVIGFFAGNEVTNNVSYTEASAFVKAAVRDTKAYIKQKNYHSMGVGYAADDDATVRFDVANYFNCGDQADIIDFWGYNIYEWCGASDYQTSGYAARTAEFANYSVPVFFAEYGCNTQGGGAAGRKFTEVAALYGSQMTPVFSGGIVFEYFEEANDFGLVSISGTSASTLADYNAWSSEIASVTPSSVSSAAYTPTNTVQQDCPAVASTWLVAATGLPPTPDQTLCDCMMASLTCKASSSLKASDVGTLFGQVCAYNNGRPCAGINTNTTTGIYGAYSMCNATEQLSYAFNAYYQEQGNNAQACDFAGNAVTAKAAATAASCSSAFAQASVTGSSGTSGGGAAASSTKKSSADSLYVPKSITMGSYYLVAYMAGMGLLGGAMVLL</sequence>
<reference evidence="12 13" key="1">
    <citation type="journal article" date="2018" name="IMA Fungus">
        <title>IMA Genome-F 9: Draft genome sequence of Annulohypoxylon stygium, Aspergillus mulundensis, Berkeleyomyces basicola (syn. Thielaviopsis basicola), Ceratocystis smalleyi, two Cercospora beticola strains, Coleophoma cylindrospora, Fusarium fracticaudum, Phialophora cf. hyalina, and Morchella septimelata.</title>
        <authorList>
            <person name="Wingfield B.D."/>
            <person name="Bills G.F."/>
            <person name="Dong Y."/>
            <person name="Huang W."/>
            <person name="Nel W.J."/>
            <person name="Swalarsk-Parry B.S."/>
            <person name="Vaghefi N."/>
            <person name="Wilken P.M."/>
            <person name="An Z."/>
            <person name="de Beer Z.W."/>
            <person name="De Vos L."/>
            <person name="Chen L."/>
            <person name="Duong T.A."/>
            <person name="Gao Y."/>
            <person name="Hammerbacher A."/>
            <person name="Kikkert J.R."/>
            <person name="Li Y."/>
            <person name="Li H."/>
            <person name="Li K."/>
            <person name="Li Q."/>
            <person name="Liu X."/>
            <person name="Ma X."/>
            <person name="Naidoo K."/>
            <person name="Pethybridge S.J."/>
            <person name="Sun J."/>
            <person name="Steenkamp E.T."/>
            <person name="van der Nest M.A."/>
            <person name="van Wyk S."/>
            <person name="Wingfield M.J."/>
            <person name="Xiong C."/>
            <person name="Yue Q."/>
            <person name="Zhang X."/>
        </authorList>
    </citation>
    <scope>NUCLEOTIDE SEQUENCE [LARGE SCALE GENOMIC DNA]</scope>
    <source>
        <strain evidence="12 13">BP5796</strain>
    </source>
</reference>
<dbReference type="SUPFAM" id="SSF51445">
    <property type="entry name" value="(Trans)glycosidases"/>
    <property type="match status" value="1"/>
</dbReference>
<keyword evidence="6" id="KW-1015">Disulfide bond</keyword>
<comment type="similarity">
    <text evidence="2 9">Belongs to the glycosyl hydrolase 72 family.</text>
</comment>
<evidence type="ECO:0000256" key="2">
    <source>
        <dbReference type="ARBA" id="ARBA00007528"/>
    </source>
</evidence>
<keyword evidence="13" id="KW-1185">Reference proteome</keyword>
<keyword evidence="4 9" id="KW-0732">Signal</keyword>
<feature type="signal peptide" evidence="9">
    <location>
        <begin position="1"/>
        <end position="23"/>
    </location>
</feature>
<keyword evidence="3 9" id="KW-0336">GPI-anchor</keyword>
<evidence type="ECO:0000256" key="4">
    <source>
        <dbReference type="ARBA" id="ARBA00022729"/>
    </source>
</evidence>
<dbReference type="Gene3D" id="3.20.20.80">
    <property type="entry name" value="Glycosidases"/>
    <property type="match status" value="1"/>
</dbReference>
<dbReference type="GO" id="GO:0005886">
    <property type="term" value="C:plasma membrane"/>
    <property type="evidence" value="ECO:0007669"/>
    <property type="project" value="UniProtKB-SubCell"/>
</dbReference>
<dbReference type="EC" id="2.4.1.-" evidence="9"/>
<dbReference type="OrthoDB" id="421038at2759"/>
<organism evidence="12 13">
    <name type="scientific">Coleophoma crateriformis</name>
    <dbReference type="NCBI Taxonomy" id="565419"/>
    <lineage>
        <taxon>Eukaryota</taxon>
        <taxon>Fungi</taxon>
        <taxon>Dikarya</taxon>
        <taxon>Ascomycota</taxon>
        <taxon>Pezizomycotina</taxon>
        <taxon>Leotiomycetes</taxon>
        <taxon>Helotiales</taxon>
        <taxon>Dermateaceae</taxon>
        <taxon>Coleophoma</taxon>
    </lineage>
</organism>
<dbReference type="InterPro" id="IPR017853">
    <property type="entry name" value="GH"/>
</dbReference>
<dbReference type="InterPro" id="IPR004886">
    <property type="entry name" value="Glucanosyltransferase"/>
</dbReference>
<evidence type="ECO:0000256" key="9">
    <source>
        <dbReference type="RuleBase" id="RU361209"/>
    </source>
</evidence>
<keyword evidence="10" id="KW-0812">Transmembrane</keyword>
<evidence type="ECO:0000256" key="8">
    <source>
        <dbReference type="ARBA" id="ARBA00023288"/>
    </source>
</evidence>
<proteinExistence type="inferred from homology"/>
<keyword evidence="8 9" id="KW-0449">Lipoprotein</keyword>
<keyword evidence="9" id="KW-0808">Transferase</keyword>
<evidence type="ECO:0000313" key="13">
    <source>
        <dbReference type="Proteomes" id="UP000256328"/>
    </source>
</evidence>
<dbReference type="InterPro" id="IPR012946">
    <property type="entry name" value="X8"/>
</dbReference>
<evidence type="ECO:0000256" key="5">
    <source>
        <dbReference type="ARBA" id="ARBA00023136"/>
    </source>
</evidence>
<evidence type="ECO:0000256" key="7">
    <source>
        <dbReference type="ARBA" id="ARBA00023180"/>
    </source>
</evidence>
<dbReference type="SMART" id="SM00768">
    <property type="entry name" value="X8"/>
    <property type="match status" value="1"/>
</dbReference>
<dbReference type="Proteomes" id="UP000256328">
    <property type="component" value="Unassembled WGS sequence"/>
</dbReference>
<dbReference type="Pfam" id="PF07983">
    <property type="entry name" value="X8"/>
    <property type="match status" value="1"/>
</dbReference>
<dbReference type="PANTHER" id="PTHR31468">
    <property type="entry name" value="1,3-BETA-GLUCANOSYLTRANSFERASE GAS1"/>
    <property type="match status" value="1"/>
</dbReference>
<keyword evidence="7" id="KW-0325">Glycoprotein</keyword>
<comment type="caution">
    <text evidence="12">The sequence shown here is derived from an EMBL/GenBank/DDBJ whole genome shotgun (WGS) entry which is preliminary data.</text>
</comment>
<accession>A0A3D8RP91</accession>
<feature type="domain" description="X8" evidence="11">
    <location>
        <begin position="379"/>
        <end position="470"/>
    </location>
</feature>
<comment type="function">
    <text evidence="9">Splits internally a 1,3-beta-glucan molecule and transfers the newly generated reducing end (the donor) to the non-reducing end of another 1,3-beta-glucan molecule (the acceptor) forming a 1,3-beta linkage, resulting in the elongation of 1,3-beta-glucan chains in the cell wall.</text>
</comment>
<evidence type="ECO:0000256" key="1">
    <source>
        <dbReference type="ARBA" id="ARBA00004609"/>
    </source>
</evidence>
<dbReference type="GO" id="GO:0031505">
    <property type="term" value="P:fungal-type cell wall organization"/>
    <property type="evidence" value="ECO:0007669"/>
    <property type="project" value="TreeGrafter"/>
</dbReference>
<dbReference type="EMBL" id="PDLN01000009">
    <property type="protein sequence ID" value="RDW75887.1"/>
    <property type="molecule type" value="Genomic_DNA"/>
</dbReference>
<dbReference type="AlphaFoldDB" id="A0A3D8RP91"/>
<name>A0A3D8RP91_9HELO</name>
<dbReference type="PANTHER" id="PTHR31468:SF2">
    <property type="entry name" value="1,3-BETA-GLUCANOSYLTRANSFERASE GAS1"/>
    <property type="match status" value="1"/>
</dbReference>